<dbReference type="Proteomes" id="UP001371456">
    <property type="component" value="Unassembled WGS sequence"/>
</dbReference>
<feature type="region of interest" description="Disordered" evidence="1">
    <location>
        <begin position="36"/>
        <end position="102"/>
    </location>
</feature>
<sequence>MYIWTANVHFAALMATYPARETIERLFLRLCNKENSNESDTKNEECDKAYMSDEGSITIENTDNPHEKQENKERGSIEIDEFGDSNDDSLRGTSSTISNLGNDDAVSKIWNEQLDEINNNKTLADMNTTTLLKISRKKIMI</sequence>
<dbReference type="EMBL" id="JBANQN010000012">
    <property type="protein sequence ID" value="KAK6773767.1"/>
    <property type="molecule type" value="Genomic_DNA"/>
</dbReference>
<dbReference type="AlphaFoldDB" id="A0AAN8STM0"/>
<protein>
    <submittedName>
        <fullName evidence="2">Uncharacterized protein</fullName>
    </submittedName>
</protein>
<gene>
    <name evidence="2" type="ORF">RDI58_029005</name>
</gene>
<feature type="compositionally biased region" description="Polar residues" evidence="1">
    <location>
        <begin position="91"/>
        <end position="101"/>
    </location>
</feature>
<evidence type="ECO:0000313" key="3">
    <source>
        <dbReference type="Proteomes" id="UP001371456"/>
    </source>
</evidence>
<evidence type="ECO:0000256" key="1">
    <source>
        <dbReference type="SAM" id="MobiDB-lite"/>
    </source>
</evidence>
<reference evidence="2 3" key="1">
    <citation type="submission" date="2024-02" db="EMBL/GenBank/DDBJ databases">
        <title>de novo genome assembly of Solanum bulbocastanum strain 11H21.</title>
        <authorList>
            <person name="Hosaka A.J."/>
        </authorList>
    </citation>
    <scope>NUCLEOTIDE SEQUENCE [LARGE SCALE GENOMIC DNA]</scope>
    <source>
        <tissue evidence="2">Young leaves</tissue>
    </source>
</reference>
<feature type="compositionally biased region" description="Basic and acidic residues" evidence="1">
    <location>
        <begin position="36"/>
        <end position="51"/>
    </location>
</feature>
<feature type="compositionally biased region" description="Basic and acidic residues" evidence="1">
    <location>
        <begin position="63"/>
        <end position="77"/>
    </location>
</feature>
<keyword evidence="3" id="KW-1185">Reference proteome</keyword>
<name>A0AAN8STM0_SOLBU</name>
<comment type="caution">
    <text evidence="2">The sequence shown here is derived from an EMBL/GenBank/DDBJ whole genome shotgun (WGS) entry which is preliminary data.</text>
</comment>
<organism evidence="2 3">
    <name type="scientific">Solanum bulbocastanum</name>
    <name type="common">Wild potato</name>
    <dbReference type="NCBI Taxonomy" id="147425"/>
    <lineage>
        <taxon>Eukaryota</taxon>
        <taxon>Viridiplantae</taxon>
        <taxon>Streptophyta</taxon>
        <taxon>Embryophyta</taxon>
        <taxon>Tracheophyta</taxon>
        <taxon>Spermatophyta</taxon>
        <taxon>Magnoliopsida</taxon>
        <taxon>eudicotyledons</taxon>
        <taxon>Gunneridae</taxon>
        <taxon>Pentapetalae</taxon>
        <taxon>asterids</taxon>
        <taxon>lamiids</taxon>
        <taxon>Solanales</taxon>
        <taxon>Solanaceae</taxon>
        <taxon>Solanoideae</taxon>
        <taxon>Solaneae</taxon>
        <taxon>Solanum</taxon>
    </lineage>
</organism>
<evidence type="ECO:0000313" key="2">
    <source>
        <dbReference type="EMBL" id="KAK6773767.1"/>
    </source>
</evidence>
<accession>A0AAN8STM0</accession>
<feature type="compositionally biased region" description="Acidic residues" evidence="1">
    <location>
        <begin position="78"/>
        <end position="87"/>
    </location>
</feature>
<proteinExistence type="predicted"/>